<keyword evidence="2" id="KW-1185">Reference proteome</keyword>
<accession>A0ABZ3FS39</accession>
<evidence type="ECO:0000313" key="1">
    <source>
        <dbReference type="EMBL" id="XAN07637.1"/>
    </source>
</evidence>
<dbReference type="Proteomes" id="UP001442841">
    <property type="component" value="Chromosome"/>
</dbReference>
<gene>
    <name evidence="1" type="ORF">AADG42_10125</name>
</gene>
<protein>
    <recommendedName>
        <fullName evidence="3">DUF5710 domain-containing protein</fullName>
    </recommendedName>
</protein>
<reference evidence="1 2" key="1">
    <citation type="submission" date="2024-04" db="EMBL/GenBank/DDBJ databases">
        <title>Isolation of an actinomycete strain from pig manure.</title>
        <authorList>
            <person name="Gong T."/>
            <person name="Yu Z."/>
            <person name="An M."/>
            <person name="Wei C."/>
            <person name="Yang W."/>
            <person name="Liu L."/>
        </authorList>
    </citation>
    <scope>NUCLEOTIDE SEQUENCE [LARGE SCALE GENOMIC DNA]</scope>
    <source>
        <strain evidence="1 2">ZF39</strain>
    </source>
</reference>
<proteinExistence type="predicted"/>
<dbReference type="SUPFAM" id="SSF46565">
    <property type="entry name" value="Chaperone J-domain"/>
    <property type="match status" value="1"/>
</dbReference>
<evidence type="ECO:0000313" key="2">
    <source>
        <dbReference type="Proteomes" id="UP001442841"/>
    </source>
</evidence>
<dbReference type="InterPro" id="IPR036869">
    <property type="entry name" value="J_dom_sf"/>
</dbReference>
<dbReference type="RefSeq" id="WP_425309089.1">
    <property type="nucleotide sequence ID" value="NZ_CP154795.1"/>
</dbReference>
<dbReference type="EMBL" id="CP154795">
    <property type="protein sequence ID" value="XAN07637.1"/>
    <property type="molecule type" value="Genomic_DNA"/>
</dbReference>
<organism evidence="1 2">
    <name type="scientific">Ammonicoccus fulvus</name>
    <dbReference type="NCBI Taxonomy" id="3138240"/>
    <lineage>
        <taxon>Bacteria</taxon>
        <taxon>Bacillati</taxon>
        <taxon>Actinomycetota</taxon>
        <taxon>Actinomycetes</taxon>
        <taxon>Propionibacteriales</taxon>
        <taxon>Propionibacteriaceae</taxon>
        <taxon>Ammonicoccus</taxon>
    </lineage>
</organism>
<evidence type="ECO:0008006" key="3">
    <source>
        <dbReference type="Google" id="ProtNLM"/>
    </source>
</evidence>
<sequence length="121" mass="13617">MIVITATATEIRITSPYEARDLIKEIPGRKWDPTRKIWTAPSWALAEAKSILAAWPGGVRILTDHPTTTKTNNWADAMFDALPERLHERAYKALARVLHPDVDGDPEQMKVLTGVRTSRTK</sequence>
<name>A0ABZ3FS39_9ACTN</name>